<dbReference type="NCBIfam" id="NF040877">
    <property type="entry name" value="SE1832_fam"/>
    <property type="match status" value="1"/>
</dbReference>
<gene>
    <name evidence="2" type="ORF">MUN87_09755</name>
</gene>
<evidence type="ECO:0000256" key="1">
    <source>
        <dbReference type="SAM" id="Coils"/>
    </source>
</evidence>
<reference evidence="2 3" key="1">
    <citation type="submission" date="2022-04" db="EMBL/GenBank/DDBJ databases">
        <title>Gracilibacillus sp. isolated from saltern.</title>
        <authorList>
            <person name="Won M."/>
            <person name="Lee C.-M."/>
            <person name="Woen H.-Y."/>
            <person name="Kwon S.-W."/>
        </authorList>
    </citation>
    <scope>NUCLEOTIDE SEQUENCE [LARGE SCALE GENOMIC DNA]</scope>
    <source>
        <strain evidence="2 3">SSPM10-3</strain>
    </source>
</reference>
<dbReference type="RefSeq" id="WP_244747577.1">
    <property type="nucleotide sequence ID" value="NZ_CP095071.1"/>
</dbReference>
<proteinExistence type="predicted"/>
<evidence type="ECO:0000313" key="3">
    <source>
        <dbReference type="Proteomes" id="UP000831537"/>
    </source>
</evidence>
<sequence>MNRKEIEAEIEDLKADYARLSADLEKLVYVGGRTEHNEDELERLAEQIAGLRKQLQHTKE</sequence>
<protein>
    <submittedName>
        <fullName evidence="2">Uncharacterized protein</fullName>
    </submittedName>
</protein>
<keyword evidence="3" id="KW-1185">Reference proteome</keyword>
<accession>A0ABY4GSF7</accession>
<dbReference type="Proteomes" id="UP000831537">
    <property type="component" value="Chromosome"/>
</dbReference>
<evidence type="ECO:0000313" key="2">
    <source>
        <dbReference type="EMBL" id="UOQ87136.1"/>
    </source>
</evidence>
<dbReference type="InterPro" id="IPR048062">
    <property type="entry name" value="SE1832-like"/>
</dbReference>
<organism evidence="2 3">
    <name type="scientific">Gracilibacillus salinarum</name>
    <dbReference type="NCBI Taxonomy" id="2932255"/>
    <lineage>
        <taxon>Bacteria</taxon>
        <taxon>Bacillati</taxon>
        <taxon>Bacillota</taxon>
        <taxon>Bacilli</taxon>
        <taxon>Bacillales</taxon>
        <taxon>Bacillaceae</taxon>
        <taxon>Gracilibacillus</taxon>
    </lineage>
</organism>
<keyword evidence="1" id="KW-0175">Coiled coil</keyword>
<dbReference type="EMBL" id="CP095071">
    <property type="protein sequence ID" value="UOQ87136.1"/>
    <property type="molecule type" value="Genomic_DNA"/>
</dbReference>
<feature type="coiled-coil region" evidence="1">
    <location>
        <begin position="3"/>
        <end position="54"/>
    </location>
</feature>
<name>A0ABY4GSF7_9BACI</name>